<dbReference type="InterPro" id="IPR020843">
    <property type="entry name" value="ER"/>
</dbReference>
<dbReference type="SUPFAM" id="SSF51735">
    <property type="entry name" value="NAD(P)-binding Rossmann-fold domains"/>
    <property type="match status" value="1"/>
</dbReference>
<name>B8HN43_CYAP4</name>
<dbReference type="Gene3D" id="3.90.180.10">
    <property type="entry name" value="Medium-chain alcohol dehydrogenases, catalytic domain"/>
    <property type="match status" value="1"/>
</dbReference>
<dbReference type="GO" id="GO:0070402">
    <property type="term" value="F:NADPH binding"/>
    <property type="evidence" value="ECO:0007669"/>
    <property type="project" value="TreeGrafter"/>
</dbReference>
<dbReference type="EMBL" id="CP001344">
    <property type="protein sequence ID" value="ACL45512.1"/>
    <property type="molecule type" value="Genomic_DNA"/>
</dbReference>
<keyword evidence="2" id="KW-0560">Oxidoreductase</keyword>
<dbReference type="InterPro" id="IPR002364">
    <property type="entry name" value="Quin_OxRdtase/zeta-crystal_CS"/>
</dbReference>
<dbReference type="Pfam" id="PF08240">
    <property type="entry name" value="ADH_N"/>
    <property type="match status" value="1"/>
</dbReference>
<dbReference type="SMART" id="SM00829">
    <property type="entry name" value="PKS_ER"/>
    <property type="match status" value="1"/>
</dbReference>
<dbReference type="eggNOG" id="COG0604">
    <property type="taxonomic scope" value="Bacteria"/>
</dbReference>
<proteinExistence type="predicted"/>
<dbReference type="OrthoDB" id="9792162at2"/>
<dbReference type="PANTHER" id="PTHR48106">
    <property type="entry name" value="QUINONE OXIDOREDUCTASE PIG3-RELATED"/>
    <property type="match status" value="1"/>
</dbReference>
<protein>
    <submittedName>
        <fullName evidence="4">Alcohol dehydrogenase zinc-binding domain protein</fullName>
    </submittedName>
</protein>
<sequence length="331" mass="35310">MKAIALTTPGSPDVLQLQDWPTPQIQTPTEVVVRLKAAGVNPIDTKLRQRGTFYPDHMPAILGLDGAGIVAAIGTQVTDVRVGDEVYFCNGGLGEHPGTYAEFATVDQRFLALKPASLSFVAAAAVPLVVITAWEALYDRVQLQAGQRVLIQAGAGGVGHVAIQLARLKGARVCTTVSSDQKAAFVQPLGAELAINYREQNVIEAVLDWTHGEGVDIAFDTLGGPILSQCFAAVRDYGDVVTLLEPAPDTDWKTARTRNLRTSFELMLTPLLKKLTTAQQHQADILKQTAQLIDAGQFTIHVSKTFPLGAAADAHRFLAAGSVTGKVVLVI</sequence>
<dbReference type="InterPro" id="IPR011032">
    <property type="entry name" value="GroES-like_sf"/>
</dbReference>
<dbReference type="HOGENOM" id="CLU_026673_3_3_3"/>
<gene>
    <name evidence="4" type="ordered locus">Cyan7425_3184</name>
</gene>
<feature type="domain" description="Enoyl reductase (ER)" evidence="3">
    <location>
        <begin position="10"/>
        <end position="329"/>
    </location>
</feature>
<dbReference type="PROSITE" id="PS01162">
    <property type="entry name" value="QOR_ZETA_CRYSTAL"/>
    <property type="match status" value="1"/>
</dbReference>
<dbReference type="GO" id="GO:0016651">
    <property type="term" value="F:oxidoreductase activity, acting on NAD(P)H"/>
    <property type="evidence" value="ECO:0007669"/>
    <property type="project" value="TreeGrafter"/>
</dbReference>
<accession>B8HN43</accession>
<evidence type="ECO:0000259" key="3">
    <source>
        <dbReference type="SMART" id="SM00829"/>
    </source>
</evidence>
<dbReference type="Gene3D" id="3.40.50.720">
    <property type="entry name" value="NAD(P)-binding Rossmann-like Domain"/>
    <property type="match status" value="1"/>
</dbReference>
<dbReference type="InterPro" id="IPR036291">
    <property type="entry name" value="NAD(P)-bd_dom_sf"/>
</dbReference>
<evidence type="ECO:0000313" key="4">
    <source>
        <dbReference type="EMBL" id="ACL45512.1"/>
    </source>
</evidence>
<keyword evidence="1" id="KW-0521">NADP</keyword>
<organism evidence="4">
    <name type="scientific">Cyanothece sp. (strain PCC 7425 / ATCC 29141)</name>
    <dbReference type="NCBI Taxonomy" id="395961"/>
    <lineage>
        <taxon>Bacteria</taxon>
        <taxon>Bacillati</taxon>
        <taxon>Cyanobacteriota</taxon>
        <taxon>Cyanophyceae</taxon>
        <taxon>Gomontiellales</taxon>
        <taxon>Cyanothecaceae</taxon>
        <taxon>Cyanothece</taxon>
    </lineage>
</organism>
<dbReference type="SUPFAM" id="SSF50129">
    <property type="entry name" value="GroES-like"/>
    <property type="match status" value="1"/>
</dbReference>
<dbReference type="InterPro" id="IPR013154">
    <property type="entry name" value="ADH-like_N"/>
</dbReference>
<evidence type="ECO:0000256" key="1">
    <source>
        <dbReference type="ARBA" id="ARBA00022857"/>
    </source>
</evidence>
<dbReference type="GO" id="GO:0008270">
    <property type="term" value="F:zinc ion binding"/>
    <property type="evidence" value="ECO:0007669"/>
    <property type="project" value="InterPro"/>
</dbReference>
<dbReference type="KEGG" id="cyn:Cyan7425_3184"/>
<evidence type="ECO:0000256" key="2">
    <source>
        <dbReference type="ARBA" id="ARBA00023002"/>
    </source>
</evidence>
<dbReference type="Pfam" id="PF13602">
    <property type="entry name" value="ADH_zinc_N_2"/>
    <property type="match status" value="1"/>
</dbReference>
<dbReference type="STRING" id="395961.Cyan7425_3184"/>
<dbReference type="CDD" id="cd08272">
    <property type="entry name" value="MDR6"/>
    <property type="match status" value="1"/>
</dbReference>
<reference evidence="4" key="1">
    <citation type="submission" date="2009-01" db="EMBL/GenBank/DDBJ databases">
        <title>Complete sequence of chromosome Cyanothece sp. PCC 7425.</title>
        <authorList>
            <consortium name="US DOE Joint Genome Institute"/>
            <person name="Lucas S."/>
            <person name="Copeland A."/>
            <person name="Lapidus A."/>
            <person name="Glavina del Rio T."/>
            <person name="Dalin E."/>
            <person name="Tice H."/>
            <person name="Bruce D."/>
            <person name="Goodwin L."/>
            <person name="Pitluck S."/>
            <person name="Sims D."/>
            <person name="Meineke L."/>
            <person name="Brettin T."/>
            <person name="Detter J.C."/>
            <person name="Han C."/>
            <person name="Larimer F."/>
            <person name="Land M."/>
            <person name="Hauser L."/>
            <person name="Kyrpides N."/>
            <person name="Ovchinnikova G."/>
            <person name="Liberton M."/>
            <person name="Stoeckel J."/>
            <person name="Banerjee A."/>
            <person name="Singh A."/>
            <person name="Page L."/>
            <person name="Sato H."/>
            <person name="Zhao L."/>
            <person name="Sherman L."/>
            <person name="Pakrasi H."/>
            <person name="Richardson P."/>
        </authorList>
    </citation>
    <scope>NUCLEOTIDE SEQUENCE</scope>
    <source>
        <strain evidence="4">PCC 7425</strain>
    </source>
</reference>
<dbReference type="AlphaFoldDB" id="B8HN43"/>